<dbReference type="PANTHER" id="PTHR42706">
    <property type="entry name" value="FORMYLTETRAHYDROFOLATE DEFORMYLASE"/>
    <property type="match status" value="1"/>
</dbReference>
<dbReference type="AlphaFoldDB" id="Q8D2I4"/>
<dbReference type="EMBL" id="BA000021">
    <property type="protein sequence ID" value="BAC24516.1"/>
    <property type="molecule type" value="Genomic_DNA"/>
</dbReference>
<name>Q8D2I4_WIGBR</name>
<dbReference type="PRINTS" id="PR01575">
    <property type="entry name" value="FFH4HYDRLASE"/>
</dbReference>
<evidence type="ECO:0000256" key="1">
    <source>
        <dbReference type="ARBA" id="ARBA00022563"/>
    </source>
</evidence>
<dbReference type="SUPFAM" id="SSF53328">
    <property type="entry name" value="Formyltransferase"/>
    <property type="match status" value="1"/>
</dbReference>
<dbReference type="GO" id="GO:0006730">
    <property type="term" value="P:one-carbon metabolic process"/>
    <property type="evidence" value="ECO:0007669"/>
    <property type="project" value="UniProtKB-KW"/>
</dbReference>
<evidence type="ECO:0000313" key="5">
    <source>
        <dbReference type="EMBL" id="BAC24516.1"/>
    </source>
</evidence>
<evidence type="ECO:0000313" key="6">
    <source>
        <dbReference type="Proteomes" id="UP000000562"/>
    </source>
</evidence>
<gene>
    <name evidence="5" type="primary">purU</name>
</gene>
<dbReference type="GO" id="GO:0008864">
    <property type="term" value="F:formyltetrahydrofolate deformylase activity"/>
    <property type="evidence" value="ECO:0007669"/>
    <property type="project" value="UniProtKB-UniRule"/>
</dbReference>
<dbReference type="EC" id="3.5.1.10" evidence="3"/>
<dbReference type="KEGG" id="wbr:purU"/>
<dbReference type="InterPro" id="IPR036477">
    <property type="entry name" value="Formyl_transf_N_sf"/>
</dbReference>
<protein>
    <recommendedName>
        <fullName evidence="3">Formyltetrahydrofolate deformylase</fullName>
        <ecNumber evidence="3">3.5.1.10</ecNumber>
    </recommendedName>
</protein>
<dbReference type="NCBIfam" id="TIGR00655">
    <property type="entry name" value="PurU"/>
    <property type="match status" value="1"/>
</dbReference>
<keyword evidence="2" id="KW-0378">Hydrolase</keyword>
<evidence type="ECO:0000256" key="2">
    <source>
        <dbReference type="ARBA" id="ARBA00022801"/>
    </source>
</evidence>
<dbReference type="InterPro" id="IPR004810">
    <property type="entry name" value="PurU"/>
</dbReference>
<organism evidence="5 6">
    <name type="scientific">Wigglesworthia glossinidia brevipalpis</name>
    <dbReference type="NCBI Taxonomy" id="36870"/>
    <lineage>
        <taxon>Bacteria</taxon>
        <taxon>Pseudomonadati</taxon>
        <taxon>Pseudomonadota</taxon>
        <taxon>Gammaproteobacteria</taxon>
        <taxon>Enterobacterales</taxon>
        <taxon>Erwiniaceae</taxon>
        <taxon>Wigglesworthia</taxon>
    </lineage>
</organism>
<keyword evidence="6" id="KW-1185">Reference proteome</keyword>
<keyword evidence="1" id="KW-0554">One-carbon metabolism</keyword>
<dbReference type="NCBIfam" id="NF004684">
    <property type="entry name" value="PRK06027.1"/>
    <property type="match status" value="1"/>
</dbReference>
<dbReference type="Gene3D" id="3.40.50.170">
    <property type="entry name" value="Formyl transferase, N-terminal domain"/>
    <property type="match status" value="1"/>
</dbReference>
<dbReference type="STRING" id="36870.gene:10368870"/>
<dbReference type="eggNOG" id="COG0788">
    <property type="taxonomic scope" value="Bacteria"/>
</dbReference>
<dbReference type="HOGENOM" id="CLU_038395_3_0_6"/>
<proteinExistence type="predicted"/>
<dbReference type="Proteomes" id="UP000000562">
    <property type="component" value="Chromosome"/>
</dbReference>
<dbReference type="PIRSF" id="PIRSF036480">
    <property type="entry name" value="FormyFH4_hydr"/>
    <property type="match status" value="1"/>
</dbReference>
<dbReference type="InterPro" id="IPR002376">
    <property type="entry name" value="Formyl_transf_N"/>
</dbReference>
<evidence type="ECO:0000256" key="3">
    <source>
        <dbReference type="NCBIfam" id="TIGR00655"/>
    </source>
</evidence>
<dbReference type="OrthoDB" id="9806170at2"/>
<accession>Q8D2I4</accession>
<dbReference type="PANTHER" id="PTHR42706:SF1">
    <property type="entry name" value="FORMYLTETRAHYDROFOLATE DEFORMYLASE 2, MITOCHONDRIAL"/>
    <property type="match status" value="1"/>
</dbReference>
<evidence type="ECO:0000259" key="4">
    <source>
        <dbReference type="Pfam" id="PF00551"/>
    </source>
</evidence>
<sequence>MCIFQKNLNLISFIKKIIFIICYKENGIINKIFQIFTNQLIEIITISTHLDNEIKLFFIRIEIKGFFNEKYLSFCLNKALPYGSKIFFQNIKIPKIVIMVTKESHCIGDLLVKKKFGNLNVEIIAIISNYKILKSLAKLFEIPFYHVSHISLSREDHNNKILNIIQILKPDYIILAKYMRILTSSFIKKYINKIINIHHSILPSFIGAKPYFNAYQRGVKIIGATAHYVNINLDSGPIIFQDSANIEYNYSVNDIISIGREVEKYVLSRALYLVFSNRVIVFKDRAIVF</sequence>
<reference evidence="5 6" key="1">
    <citation type="journal article" date="2002" name="Nat. Genet.">
        <title>Genome sequence of the endocellular obligate symbiont of tsetse flies, Wigglesworthia glossinidia.</title>
        <authorList>
            <person name="Akman L."/>
            <person name="Yamashita A."/>
            <person name="Watanabe H."/>
            <person name="Oshima K."/>
            <person name="Shiba T."/>
            <person name="Hattori M."/>
            <person name="Aksoy S."/>
        </authorList>
    </citation>
    <scope>NUCLEOTIDE SEQUENCE [LARGE SCALE GENOMIC DNA]</scope>
</reference>
<dbReference type="GO" id="GO:0006189">
    <property type="term" value="P:'de novo' IMP biosynthetic process"/>
    <property type="evidence" value="ECO:0007669"/>
    <property type="project" value="InterPro"/>
</dbReference>
<dbReference type="Pfam" id="PF00551">
    <property type="entry name" value="Formyl_trans_N"/>
    <property type="match status" value="1"/>
</dbReference>
<feature type="domain" description="Formyl transferase N-terminal" evidence="4">
    <location>
        <begin position="95"/>
        <end position="271"/>
    </location>
</feature>